<gene>
    <name evidence="2" type="ORF">MYCIT1_LOCUS33760</name>
</gene>
<reference evidence="2" key="1">
    <citation type="submission" date="2023-11" db="EMBL/GenBank/DDBJ databases">
        <authorList>
            <person name="De Vega J J."/>
            <person name="De Vega J J."/>
        </authorList>
    </citation>
    <scope>NUCLEOTIDE SEQUENCE</scope>
</reference>
<organism evidence="2 3">
    <name type="scientific">Mycena citricolor</name>
    <dbReference type="NCBI Taxonomy" id="2018698"/>
    <lineage>
        <taxon>Eukaryota</taxon>
        <taxon>Fungi</taxon>
        <taxon>Dikarya</taxon>
        <taxon>Basidiomycota</taxon>
        <taxon>Agaricomycotina</taxon>
        <taxon>Agaricomycetes</taxon>
        <taxon>Agaricomycetidae</taxon>
        <taxon>Agaricales</taxon>
        <taxon>Marasmiineae</taxon>
        <taxon>Mycenaceae</taxon>
        <taxon>Mycena</taxon>
    </lineage>
</organism>
<evidence type="ECO:0000313" key="2">
    <source>
        <dbReference type="EMBL" id="CAK5282206.1"/>
    </source>
</evidence>
<dbReference type="Proteomes" id="UP001295794">
    <property type="component" value="Unassembled WGS sequence"/>
</dbReference>
<name>A0AAD2K6S0_9AGAR</name>
<dbReference type="Gene3D" id="1.20.1280.50">
    <property type="match status" value="1"/>
</dbReference>
<evidence type="ECO:0000256" key="1">
    <source>
        <dbReference type="SAM" id="MobiDB-lite"/>
    </source>
</evidence>
<evidence type="ECO:0008006" key="4">
    <source>
        <dbReference type="Google" id="ProtNLM"/>
    </source>
</evidence>
<sequence>MSFTESVAIALYDWHSTREKPVPPFVSATMAPSGPPPAKRARTCAHGSLTLRGGSAIDKLPNEVLSSVFVFATHAHAHHDTYDNDTYDDHPDETDDDSQTPTHDATTSTLTPTASAPTTLSHVCHRWRLVALSTGSLWTKLELTFPTSPAQITRTMTWIQRSRHHPLDITLDLRDEDWDFESEERHGFSAADMVSVLRLLSPVMRRWRRVEVLTDTWAPMFTFLTYTHGMGASLLRLESLHLARCNEYFARKGEVFEPAALGEHVALFDAGGILPKLREVQLTGVHINWSHHPFLNLTKLDFKYQAADVMPTIAQFASILATSPALETLSIVGHAPQLLDTDTEIIKLAHLRNFTFGFVDVSHAIRFLSLLDIPSLRSFSLEDVSSSLREQTAGSAATLLQWLAGSCEFAPSHLDSAPGSISRTRIPLSQVKTLTLHSLDASPVAFSRFFAACRTTARLRIWDVSGDVLDVLRQDADVVLLPDLQTLMARGVDSDSFDRVVDERGISLSRARLECARPDRFSHDDDSDYHGGSPSQSQSC</sequence>
<dbReference type="Gene3D" id="3.80.10.10">
    <property type="entry name" value="Ribonuclease Inhibitor"/>
    <property type="match status" value="1"/>
</dbReference>
<protein>
    <recommendedName>
        <fullName evidence="4">F-box domain-containing protein</fullName>
    </recommendedName>
</protein>
<feature type="compositionally biased region" description="Acidic residues" evidence="1">
    <location>
        <begin position="83"/>
        <end position="98"/>
    </location>
</feature>
<dbReference type="EMBL" id="CAVNYO010000448">
    <property type="protein sequence ID" value="CAK5282206.1"/>
    <property type="molecule type" value="Genomic_DNA"/>
</dbReference>
<evidence type="ECO:0000313" key="3">
    <source>
        <dbReference type="Proteomes" id="UP001295794"/>
    </source>
</evidence>
<proteinExistence type="predicted"/>
<feature type="compositionally biased region" description="Low complexity" evidence="1">
    <location>
        <begin position="100"/>
        <end position="116"/>
    </location>
</feature>
<dbReference type="InterPro" id="IPR032675">
    <property type="entry name" value="LRR_dom_sf"/>
</dbReference>
<comment type="caution">
    <text evidence="2">The sequence shown here is derived from an EMBL/GenBank/DDBJ whole genome shotgun (WGS) entry which is preliminary data.</text>
</comment>
<feature type="region of interest" description="Disordered" evidence="1">
    <location>
        <begin position="81"/>
        <end position="116"/>
    </location>
</feature>
<dbReference type="AlphaFoldDB" id="A0AAD2K6S0"/>
<accession>A0AAD2K6S0</accession>
<keyword evidence="3" id="KW-1185">Reference proteome</keyword>